<evidence type="ECO:0000256" key="1">
    <source>
        <dbReference type="ARBA" id="ARBA00022723"/>
    </source>
</evidence>
<evidence type="ECO:0000313" key="9">
    <source>
        <dbReference type="RefSeq" id="XP_002736139.2"/>
    </source>
</evidence>
<dbReference type="InterPro" id="IPR001841">
    <property type="entry name" value="Znf_RING"/>
</dbReference>
<reference evidence="9" key="1">
    <citation type="submission" date="2025-08" db="UniProtKB">
        <authorList>
            <consortium name="RefSeq"/>
        </authorList>
    </citation>
    <scope>IDENTIFICATION</scope>
    <source>
        <tissue evidence="9">Testes</tissue>
    </source>
</reference>
<sequence>MAEPVKKKQKTEDDRSLIEEKLEQRLNGILCCAVCLDLPRSTVFQCTNGHLMCAGCFTHLLADARLKNEQATCPNCRCEISKSMCSRNLAVEKAVCELPAACQYCNNYLPRSTLEFHERQECSDRLTNCKYQRIGCSWCGPYHELQEHEQQCCRPQKSGAEILEALQSIDQIRDDEMKVYSNIFNLLSFEKITLNDLQLRPYRTDDFIPRVYYETSRFSALDQQWVVKGQVNDNHRDPSQSYQRTISYQLVLKSRVGSNCNLDVRFIVLKGPFGEMKVKPVIYNYEFTSDKYESDYNLLPLFTLGECNKLLASKTINCRIIMFQIQK</sequence>
<dbReference type="InterPro" id="IPR013083">
    <property type="entry name" value="Znf_RING/FYVE/PHD"/>
</dbReference>
<keyword evidence="3 5" id="KW-0862">Zinc</keyword>
<evidence type="ECO:0000256" key="3">
    <source>
        <dbReference type="ARBA" id="ARBA00022833"/>
    </source>
</evidence>
<evidence type="ECO:0000256" key="2">
    <source>
        <dbReference type="ARBA" id="ARBA00022771"/>
    </source>
</evidence>
<name>A0ABM0GS40_SACKO</name>
<accession>A0ABM0GS40</accession>
<protein>
    <submittedName>
        <fullName evidence="9">Cysteine and histidine-rich protein 1-B-like</fullName>
    </submittedName>
</protein>
<dbReference type="PROSITE" id="PS50089">
    <property type="entry name" value="ZF_RING_2"/>
    <property type="match status" value="1"/>
</dbReference>
<dbReference type="InterPro" id="IPR001293">
    <property type="entry name" value="Znf_TRAF"/>
</dbReference>
<keyword evidence="1 5" id="KW-0479">Metal-binding</keyword>
<feature type="domain" description="RING-type" evidence="6">
    <location>
        <begin position="32"/>
        <end position="77"/>
    </location>
</feature>
<dbReference type="SUPFAM" id="SSF49599">
    <property type="entry name" value="TRAF domain-like"/>
    <property type="match status" value="1"/>
</dbReference>
<evidence type="ECO:0000256" key="4">
    <source>
        <dbReference type="ARBA" id="ARBA00034319"/>
    </source>
</evidence>
<evidence type="ECO:0000313" key="8">
    <source>
        <dbReference type="Proteomes" id="UP000694865"/>
    </source>
</evidence>
<dbReference type="Gene3D" id="3.30.40.10">
    <property type="entry name" value="Zinc/RING finger domain, C3HC4 (zinc finger)"/>
    <property type="match status" value="1"/>
</dbReference>
<dbReference type="CDD" id="cd22861">
    <property type="entry name" value="CYHR1_C"/>
    <property type="match status" value="1"/>
</dbReference>
<dbReference type="RefSeq" id="XP_002736139.2">
    <property type="nucleotide sequence ID" value="XM_002736093.2"/>
</dbReference>
<evidence type="ECO:0000259" key="6">
    <source>
        <dbReference type="PROSITE" id="PS50089"/>
    </source>
</evidence>
<dbReference type="InterPro" id="IPR039338">
    <property type="entry name" value="ZFTRAF1"/>
</dbReference>
<keyword evidence="8" id="KW-1185">Reference proteome</keyword>
<dbReference type="CDD" id="cd16505">
    <property type="entry name" value="RING-HC_CYHR1"/>
    <property type="match status" value="1"/>
</dbReference>
<evidence type="ECO:0000256" key="5">
    <source>
        <dbReference type="PROSITE-ProRule" id="PRU00207"/>
    </source>
</evidence>
<proteinExistence type="inferred from homology"/>
<dbReference type="PANTHER" id="PTHR23059:SF4">
    <property type="entry name" value="ZINC FINGER TRAF-TYPE-CONTAINING PROTEIN 1"/>
    <property type="match status" value="1"/>
</dbReference>
<organism evidence="8 9">
    <name type="scientific">Saccoglossus kowalevskii</name>
    <name type="common">Acorn worm</name>
    <dbReference type="NCBI Taxonomy" id="10224"/>
    <lineage>
        <taxon>Eukaryota</taxon>
        <taxon>Metazoa</taxon>
        <taxon>Hemichordata</taxon>
        <taxon>Enteropneusta</taxon>
        <taxon>Harrimaniidae</taxon>
        <taxon>Saccoglossus</taxon>
    </lineage>
</organism>
<evidence type="ECO:0000259" key="7">
    <source>
        <dbReference type="PROSITE" id="PS50145"/>
    </source>
</evidence>
<dbReference type="SUPFAM" id="SSF57850">
    <property type="entry name" value="RING/U-box"/>
    <property type="match status" value="1"/>
</dbReference>
<dbReference type="PROSITE" id="PS50145">
    <property type="entry name" value="ZF_TRAF"/>
    <property type="match status" value="1"/>
</dbReference>
<dbReference type="GeneID" id="100372774"/>
<feature type="domain" description="TRAF-type" evidence="7">
    <location>
        <begin position="98"/>
        <end position="136"/>
    </location>
</feature>
<keyword evidence="2 5" id="KW-0863">Zinc-finger</keyword>
<gene>
    <name evidence="9" type="primary">LOC100372774</name>
</gene>
<comment type="similarity">
    <text evidence="4">Belongs to the ZFTRAF1 family.</text>
</comment>
<dbReference type="Proteomes" id="UP000694865">
    <property type="component" value="Unplaced"/>
</dbReference>
<dbReference type="PANTHER" id="PTHR23059">
    <property type="entry name" value="CYSTEINE AND HISTIDINE-RICH PROTEIN 1"/>
    <property type="match status" value="1"/>
</dbReference>
<feature type="zinc finger region" description="TRAF-type" evidence="5">
    <location>
        <begin position="98"/>
        <end position="136"/>
    </location>
</feature>